<proteinExistence type="predicted"/>
<dbReference type="OrthoDB" id="82282at2157"/>
<dbReference type="InterPro" id="IPR011674">
    <property type="entry name" value="DUF1616"/>
</dbReference>
<dbReference type="Pfam" id="PF07760">
    <property type="entry name" value="DUF1616"/>
    <property type="match status" value="1"/>
</dbReference>
<dbReference type="EMBL" id="REGA01000002">
    <property type="protein sequence ID" value="RQG97180.1"/>
    <property type="molecule type" value="Genomic_DNA"/>
</dbReference>
<evidence type="ECO:0000313" key="4">
    <source>
        <dbReference type="Proteomes" id="UP000282323"/>
    </source>
</evidence>
<protein>
    <submittedName>
        <fullName evidence="3">DUF1616 domain-containing protein</fullName>
    </submittedName>
</protein>
<organism evidence="3 4">
    <name type="scientific">Natrarchaeobius chitinivorans</name>
    <dbReference type="NCBI Taxonomy" id="1679083"/>
    <lineage>
        <taxon>Archaea</taxon>
        <taxon>Methanobacteriati</taxon>
        <taxon>Methanobacteriota</taxon>
        <taxon>Stenosarchaea group</taxon>
        <taxon>Halobacteria</taxon>
        <taxon>Halobacteriales</taxon>
        <taxon>Natrialbaceae</taxon>
        <taxon>Natrarchaeobius</taxon>
    </lineage>
</organism>
<name>A0A3N6MJC7_NATCH</name>
<sequence length="350" mass="37976">MKDRSTQPFQPLTTVRQGSKQLAAQVPTDLGGVAAFVTVSFLVLTVLDTGSPFVRVIVGFPLLLFVPGYATVSALFPRAPPNRNHSPTQNGSLRLSRNSVTVLERVALAFGLSLAVLPLLGLVIAAFSWEFSTPVAVTVVCVYALSTVSIAAIRRSRVPVEDRYQFSLTRSASTVYAAIFDTRTTFHTAINVVLVVSMLLALTTVGYALVSPQDGEQYSSLQVLTEDDSGDLVADGPSQVEPDESMEFVIGIENQEGEETEYTAVVQEQWINDGEIVERHELDRIETTVSDGETVHGDQSVTPVASDGDVRIVVLLYEGEVPDAPTTADAYRYTYFWTEITDDDATTDGE</sequence>
<dbReference type="Proteomes" id="UP000282323">
    <property type="component" value="Unassembled WGS sequence"/>
</dbReference>
<evidence type="ECO:0000256" key="1">
    <source>
        <dbReference type="SAM" id="Phobius"/>
    </source>
</evidence>
<evidence type="ECO:0000313" key="3">
    <source>
        <dbReference type="EMBL" id="RQG97180.1"/>
    </source>
</evidence>
<keyword evidence="1" id="KW-1133">Transmembrane helix</keyword>
<keyword evidence="1" id="KW-0472">Membrane</keyword>
<dbReference type="AlphaFoldDB" id="A0A3N6MJC7"/>
<dbReference type="RefSeq" id="WP_124194301.1">
    <property type="nucleotide sequence ID" value="NZ_REGA01000002.1"/>
</dbReference>
<feature type="transmembrane region" description="Helical" evidence="1">
    <location>
        <begin position="135"/>
        <end position="153"/>
    </location>
</feature>
<reference evidence="3 4" key="1">
    <citation type="submission" date="2018-10" db="EMBL/GenBank/DDBJ databases">
        <title>Natrarchaeobius chitinivorans gen. nov., sp. nov., and Natrarchaeobius haloalkaliphilus sp. nov., alkaliphilic, chitin-utilizing haloarchaea from hypersaline alkaline lakes.</title>
        <authorList>
            <person name="Sorokin D.Y."/>
            <person name="Elcheninov A.G."/>
            <person name="Kostrikina N.A."/>
            <person name="Bale N.J."/>
            <person name="Sinninghe Damste J.S."/>
            <person name="Khijniak T.V."/>
            <person name="Kublanov I.V."/>
            <person name="Toshchakov S.V."/>
        </authorList>
    </citation>
    <scope>NUCLEOTIDE SEQUENCE [LARGE SCALE GENOMIC DNA]</scope>
    <source>
        <strain evidence="3 4">AArcht4T</strain>
    </source>
</reference>
<feature type="transmembrane region" description="Helical" evidence="1">
    <location>
        <begin position="26"/>
        <end position="47"/>
    </location>
</feature>
<accession>A0A3N6MJC7</accession>
<gene>
    <name evidence="3" type="ORF">EA473_03660</name>
</gene>
<feature type="transmembrane region" description="Helical" evidence="1">
    <location>
        <begin position="106"/>
        <end position="129"/>
    </location>
</feature>
<comment type="caution">
    <text evidence="3">The sequence shown here is derived from an EMBL/GenBank/DDBJ whole genome shotgun (WGS) entry which is preliminary data.</text>
</comment>
<keyword evidence="4" id="KW-1185">Reference proteome</keyword>
<evidence type="ECO:0000259" key="2">
    <source>
        <dbReference type="Pfam" id="PF07760"/>
    </source>
</evidence>
<keyword evidence="1" id="KW-0812">Transmembrane</keyword>
<feature type="domain" description="DUF1616" evidence="2">
    <location>
        <begin position="33"/>
        <end position="337"/>
    </location>
</feature>
<feature type="transmembrane region" description="Helical" evidence="1">
    <location>
        <begin position="53"/>
        <end position="76"/>
    </location>
</feature>
<feature type="transmembrane region" description="Helical" evidence="1">
    <location>
        <begin position="189"/>
        <end position="210"/>
    </location>
</feature>